<dbReference type="Pfam" id="PF01551">
    <property type="entry name" value="Peptidase_M23"/>
    <property type="match status" value="1"/>
</dbReference>
<name>A0A2W5B2E5_9CORY</name>
<evidence type="ECO:0000313" key="3">
    <source>
        <dbReference type="EMBL" id="PZO99962.1"/>
    </source>
</evidence>
<proteinExistence type="predicted"/>
<feature type="compositionally biased region" description="Low complexity" evidence="1">
    <location>
        <begin position="109"/>
        <end position="121"/>
    </location>
</feature>
<organism evidence="3 4">
    <name type="scientific">Corynebacterium urealyticum</name>
    <dbReference type="NCBI Taxonomy" id="43771"/>
    <lineage>
        <taxon>Bacteria</taxon>
        <taxon>Bacillati</taxon>
        <taxon>Actinomycetota</taxon>
        <taxon>Actinomycetes</taxon>
        <taxon>Mycobacteriales</taxon>
        <taxon>Corynebacteriaceae</taxon>
        <taxon>Corynebacterium</taxon>
    </lineage>
</organism>
<dbReference type="InterPro" id="IPR050570">
    <property type="entry name" value="Cell_wall_metabolism_enzyme"/>
</dbReference>
<sequence>MVDELVTSALEAGVAAGNLADKVLSDAVPVARKSADVTVDAVKSSAEITTHTSSGSDSKAKDEPTATPKTNATTKAATTTAAPAAAPTVVSAGSAPRAVRAGGGGGGAAAAATPGQLPSRRVGSRRGRGGSERGSAGGSVEPNESGVSIPAEGTFTSGFGPRGGAPHNGIDIANEIGTPIYAVMDGTVINSGPASGFGNWIRIQHEDGSISVYGHMQADMLYVGEGEQVKSGQNIAGIGSEGQSTGPHLHFEIHPAGGSAIDPVPWFAEYGISI</sequence>
<dbReference type="Gene3D" id="2.70.70.10">
    <property type="entry name" value="Glucose Permease (Domain IIA)"/>
    <property type="match status" value="1"/>
</dbReference>
<feature type="compositionally biased region" description="Low complexity" evidence="1">
    <location>
        <begin position="65"/>
        <end position="100"/>
    </location>
</feature>
<reference evidence="3 4" key="1">
    <citation type="submission" date="2017-11" db="EMBL/GenBank/DDBJ databases">
        <title>Infants hospitalized years apart are colonized by the same room-sourced microbial strains.</title>
        <authorList>
            <person name="Brooks B."/>
            <person name="Olm M.R."/>
            <person name="Firek B.A."/>
            <person name="Baker R."/>
            <person name="Thomas B.C."/>
            <person name="Morowitz M.J."/>
            <person name="Banfield J.F."/>
        </authorList>
    </citation>
    <scope>NUCLEOTIDE SEQUENCE [LARGE SCALE GENOMIC DNA]</scope>
    <source>
        <strain evidence="3">S2_012_000_R3_87</strain>
    </source>
</reference>
<dbReference type="InterPro" id="IPR016047">
    <property type="entry name" value="M23ase_b-sheet_dom"/>
</dbReference>
<comment type="caution">
    <text evidence="3">The sequence shown here is derived from an EMBL/GenBank/DDBJ whole genome shotgun (WGS) entry which is preliminary data.</text>
</comment>
<gene>
    <name evidence="3" type="ORF">DI609_07275</name>
</gene>
<dbReference type="CDD" id="cd12797">
    <property type="entry name" value="M23_peptidase"/>
    <property type="match status" value="1"/>
</dbReference>
<dbReference type="GO" id="GO:0004222">
    <property type="term" value="F:metalloendopeptidase activity"/>
    <property type="evidence" value="ECO:0007669"/>
    <property type="project" value="TreeGrafter"/>
</dbReference>
<feature type="domain" description="M23ase beta-sheet core" evidence="2">
    <location>
        <begin position="166"/>
        <end position="263"/>
    </location>
</feature>
<dbReference type="SUPFAM" id="SSF51261">
    <property type="entry name" value="Duplicated hybrid motif"/>
    <property type="match status" value="1"/>
</dbReference>
<feature type="region of interest" description="Disordered" evidence="1">
    <location>
        <begin position="44"/>
        <end position="163"/>
    </location>
</feature>
<accession>A0A2W5B2E5</accession>
<protein>
    <submittedName>
        <fullName evidence="3">M23 family peptidase</fullName>
    </submittedName>
</protein>
<evidence type="ECO:0000313" key="4">
    <source>
        <dbReference type="Proteomes" id="UP000249451"/>
    </source>
</evidence>
<dbReference type="EMBL" id="QFNY01000161">
    <property type="protein sequence ID" value="PZO99962.1"/>
    <property type="molecule type" value="Genomic_DNA"/>
</dbReference>
<dbReference type="AlphaFoldDB" id="A0A2W5B2E5"/>
<dbReference type="InterPro" id="IPR011055">
    <property type="entry name" value="Dup_hybrid_motif"/>
</dbReference>
<dbReference type="PANTHER" id="PTHR21666">
    <property type="entry name" value="PEPTIDASE-RELATED"/>
    <property type="match status" value="1"/>
</dbReference>
<evidence type="ECO:0000259" key="2">
    <source>
        <dbReference type="Pfam" id="PF01551"/>
    </source>
</evidence>
<feature type="compositionally biased region" description="Polar residues" evidence="1">
    <location>
        <begin position="46"/>
        <end position="57"/>
    </location>
</feature>
<dbReference type="PANTHER" id="PTHR21666:SF270">
    <property type="entry name" value="MUREIN HYDROLASE ACTIVATOR ENVC"/>
    <property type="match status" value="1"/>
</dbReference>
<dbReference type="Proteomes" id="UP000249451">
    <property type="component" value="Unassembled WGS sequence"/>
</dbReference>
<evidence type="ECO:0000256" key="1">
    <source>
        <dbReference type="SAM" id="MobiDB-lite"/>
    </source>
</evidence>